<comment type="caution">
    <text evidence="1">The sequence shown here is derived from an EMBL/GenBank/DDBJ whole genome shotgun (WGS) entry which is preliminary data.</text>
</comment>
<organism evidence="1 2">
    <name type="scientific">Cichorium intybus</name>
    <name type="common">Chicory</name>
    <dbReference type="NCBI Taxonomy" id="13427"/>
    <lineage>
        <taxon>Eukaryota</taxon>
        <taxon>Viridiplantae</taxon>
        <taxon>Streptophyta</taxon>
        <taxon>Embryophyta</taxon>
        <taxon>Tracheophyta</taxon>
        <taxon>Spermatophyta</taxon>
        <taxon>Magnoliopsida</taxon>
        <taxon>eudicotyledons</taxon>
        <taxon>Gunneridae</taxon>
        <taxon>Pentapetalae</taxon>
        <taxon>asterids</taxon>
        <taxon>campanulids</taxon>
        <taxon>Asterales</taxon>
        <taxon>Asteraceae</taxon>
        <taxon>Cichorioideae</taxon>
        <taxon>Cichorieae</taxon>
        <taxon>Cichoriinae</taxon>
        <taxon>Cichorium</taxon>
    </lineage>
</organism>
<name>A0ACB9BFN8_CICIN</name>
<reference evidence="2" key="1">
    <citation type="journal article" date="2022" name="Mol. Ecol. Resour.">
        <title>The genomes of chicory, endive, great burdock and yacon provide insights into Asteraceae palaeo-polyploidization history and plant inulin production.</title>
        <authorList>
            <person name="Fan W."/>
            <person name="Wang S."/>
            <person name="Wang H."/>
            <person name="Wang A."/>
            <person name="Jiang F."/>
            <person name="Liu H."/>
            <person name="Zhao H."/>
            <person name="Xu D."/>
            <person name="Zhang Y."/>
        </authorList>
    </citation>
    <scope>NUCLEOTIDE SEQUENCE [LARGE SCALE GENOMIC DNA]</scope>
    <source>
        <strain evidence="2">cv. Punajuju</strain>
    </source>
</reference>
<gene>
    <name evidence="1" type="ORF">L2E82_32208</name>
</gene>
<sequence>MSSEVSPDRKVARRRRRGGFEGTFEFILLIIMLASVVRYVRKSVANELVSLQEKVDSLTFVKSETLSEETTSSIDYHEVEATNSQDGDGEENCSNGRQPQVESQN</sequence>
<reference evidence="1 2" key="2">
    <citation type="journal article" date="2022" name="Mol. Ecol. Resour.">
        <title>The genomes of chicory, endive, great burdock and yacon provide insights into Asteraceae paleo-polyploidization history and plant inulin production.</title>
        <authorList>
            <person name="Fan W."/>
            <person name="Wang S."/>
            <person name="Wang H."/>
            <person name="Wang A."/>
            <person name="Jiang F."/>
            <person name="Liu H."/>
            <person name="Zhao H."/>
            <person name="Xu D."/>
            <person name="Zhang Y."/>
        </authorList>
    </citation>
    <scope>NUCLEOTIDE SEQUENCE [LARGE SCALE GENOMIC DNA]</scope>
    <source>
        <strain evidence="2">cv. Punajuju</strain>
        <tissue evidence="1">Leaves</tissue>
    </source>
</reference>
<protein>
    <submittedName>
        <fullName evidence="1">Uncharacterized protein</fullName>
    </submittedName>
</protein>
<evidence type="ECO:0000313" key="2">
    <source>
        <dbReference type="Proteomes" id="UP001055811"/>
    </source>
</evidence>
<proteinExistence type="predicted"/>
<keyword evidence="2" id="KW-1185">Reference proteome</keyword>
<dbReference type="EMBL" id="CM042014">
    <property type="protein sequence ID" value="KAI3721202.1"/>
    <property type="molecule type" value="Genomic_DNA"/>
</dbReference>
<accession>A0ACB9BFN8</accession>
<evidence type="ECO:0000313" key="1">
    <source>
        <dbReference type="EMBL" id="KAI3721202.1"/>
    </source>
</evidence>
<dbReference type="Proteomes" id="UP001055811">
    <property type="component" value="Linkage Group LG06"/>
</dbReference>